<sequence length="118" mass="13750">MKELIRRLSKLGDSPSQYKLLSSETEQQKAVSEGHVPVCIGEEMERFEVRAELLGHPIFEKLLQRSAQEYGYEQQGVLRIPCSISLFERVLDYLMEFGDQQELPDEIEKEILRFSEDN</sequence>
<evidence type="ECO:0000313" key="3">
    <source>
        <dbReference type="Proteomes" id="UP000243459"/>
    </source>
</evidence>
<organism evidence="2 3">
    <name type="scientific">Asparagus officinalis</name>
    <name type="common">Garden asparagus</name>
    <dbReference type="NCBI Taxonomy" id="4686"/>
    <lineage>
        <taxon>Eukaryota</taxon>
        <taxon>Viridiplantae</taxon>
        <taxon>Streptophyta</taxon>
        <taxon>Embryophyta</taxon>
        <taxon>Tracheophyta</taxon>
        <taxon>Spermatophyta</taxon>
        <taxon>Magnoliopsida</taxon>
        <taxon>Liliopsida</taxon>
        <taxon>Asparagales</taxon>
        <taxon>Asparagaceae</taxon>
        <taxon>Asparagoideae</taxon>
        <taxon>Asparagus</taxon>
    </lineage>
</organism>
<dbReference type="InterPro" id="IPR003676">
    <property type="entry name" value="SAUR_fam"/>
</dbReference>
<dbReference type="OrthoDB" id="838391at2759"/>
<evidence type="ECO:0000313" key="2">
    <source>
        <dbReference type="EMBL" id="ONK64937.1"/>
    </source>
</evidence>
<keyword evidence="3" id="KW-1185">Reference proteome</keyword>
<comment type="similarity">
    <text evidence="1">Belongs to the ARG7 family.</text>
</comment>
<dbReference type="Proteomes" id="UP000243459">
    <property type="component" value="Chromosome 7"/>
</dbReference>
<dbReference type="OMA" id="LIFERIM"/>
<name>A0A5P1EIB9_ASPOF</name>
<reference evidence="3" key="1">
    <citation type="journal article" date="2017" name="Nat. Commun.">
        <title>The asparagus genome sheds light on the origin and evolution of a young Y chromosome.</title>
        <authorList>
            <person name="Harkess A."/>
            <person name="Zhou J."/>
            <person name="Xu C."/>
            <person name="Bowers J.E."/>
            <person name="Van der Hulst R."/>
            <person name="Ayyampalayam S."/>
            <person name="Mercati F."/>
            <person name="Riccardi P."/>
            <person name="McKain M.R."/>
            <person name="Kakrana A."/>
            <person name="Tang H."/>
            <person name="Ray J."/>
            <person name="Groenendijk J."/>
            <person name="Arikit S."/>
            <person name="Mathioni S.M."/>
            <person name="Nakano M."/>
            <person name="Shan H."/>
            <person name="Telgmann-Rauber A."/>
            <person name="Kanno A."/>
            <person name="Yue Z."/>
            <person name="Chen H."/>
            <person name="Li W."/>
            <person name="Chen Y."/>
            <person name="Xu X."/>
            <person name="Zhang Y."/>
            <person name="Luo S."/>
            <person name="Chen H."/>
            <person name="Gao J."/>
            <person name="Mao Z."/>
            <person name="Pires J.C."/>
            <person name="Luo M."/>
            <person name="Kudrna D."/>
            <person name="Wing R.A."/>
            <person name="Meyers B.C."/>
            <person name="Yi K."/>
            <person name="Kong H."/>
            <person name="Lavrijsen P."/>
            <person name="Sunseri F."/>
            <person name="Falavigna A."/>
            <person name="Ye Y."/>
            <person name="Leebens-Mack J.H."/>
            <person name="Chen G."/>
        </authorList>
    </citation>
    <scope>NUCLEOTIDE SEQUENCE [LARGE SCALE GENOMIC DNA]</scope>
    <source>
        <strain evidence="3">cv. DH0086</strain>
    </source>
</reference>
<dbReference type="Gramene" id="ONK64937">
    <property type="protein sequence ID" value="ONK64937"/>
    <property type="gene ID" value="A4U43_C07F31650"/>
</dbReference>
<protein>
    <submittedName>
        <fullName evidence="2">Uncharacterized protein</fullName>
    </submittedName>
</protein>
<gene>
    <name evidence="2" type="ORF">A4U43_C07F31650</name>
</gene>
<dbReference type="GO" id="GO:0009733">
    <property type="term" value="P:response to auxin"/>
    <property type="evidence" value="ECO:0007669"/>
    <property type="project" value="InterPro"/>
</dbReference>
<dbReference type="AlphaFoldDB" id="A0A5P1EIB9"/>
<dbReference type="EMBL" id="CM007387">
    <property type="protein sequence ID" value="ONK64937.1"/>
    <property type="molecule type" value="Genomic_DNA"/>
</dbReference>
<dbReference type="PANTHER" id="PTHR31374">
    <property type="entry name" value="AUXIN-INDUCED PROTEIN-LIKE-RELATED"/>
    <property type="match status" value="1"/>
</dbReference>
<evidence type="ECO:0000256" key="1">
    <source>
        <dbReference type="ARBA" id="ARBA00006974"/>
    </source>
</evidence>
<dbReference type="PANTHER" id="PTHR31374:SF198">
    <property type="entry name" value="AUXIN-RESPONSIVE PROTEIN SAUR72"/>
    <property type="match status" value="1"/>
</dbReference>
<dbReference type="Pfam" id="PF02519">
    <property type="entry name" value="Auxin_inducible"/>
    <property type="match status" value="1"/>
</dbReference>
<accession>A0A5P1EIB9</accession>
<proteinExistence type="inferred from homology"/>